<reference evidence="2 3" key="1">
    <citation type="submission" date="2019-04" db="EMBL/GenBank/DDBJ databases">
        <title>Microbes associate with the intestines of laboratory mice.</title>
        <authorList>
            <person name="Navarre W."/>
            <person name="Wong E."/>
            <person name="Huang K.C."/>
            <person name="Tropini C."/>
            <person name="Ng K."/>
            <person name="Yu B."/>
        </authorList>
    </citation>
    <scope>NUCLEOTIDE SEQUENCE [LARGE SCALE GENOMIC DNA]</scope>
    <source>
        <strain evidence="2 3">NM80_B27</strain>
    </source>
</reference>
<evidence type="ECO:0000256" key="1">
    <source>
        <dbReference type="SAM" id="SignalP"/>
    </source>
</evidence>
<dbReference type="AlphaFoldDB" id="A0A4V3WUM4"/>
<protein>
    <submittedName>
        <fullName evidence="2">Uncharacterized protein</fullName>
    </submittedName>
</protein>
<accession>A0A4V3WUM4</accession>
<dbReference type="RefSeq" id="WP_136435580.1">
    <property type="nucleotide sequence ID" value="NZ_SSTJ01000016.1"/>
</dbReference>
<feature type="chain" id="PRO_5020212432" evidence="1">
    <location>
        <begin position="25"/>
        <end position="215"/>
    </location>
</feature>
<gene>
    <name evidence="2" type="ORF">E5986_10020</name>
</gene>
<evidence type="ECO:0000313" key="3">
    <source>
        <dbReference type="Proteomes" id="UP000308978"/>
    </source>
</evidence>
<feature type="signal peptide" evidence="1">
    <location>
        <begin position="1"/>
        <end position="24"/>
    </location>
</feature>
<name>A0A4V3WUM4_9ACTN</name>
<evidence type="ECO:0000313" key="2">
    <source>
        <dbReference type="EMBL" id="THG36457.1"/>
    </source>
</evidence>
<dbReference type="EMBL" id="SSTJ01000016">
    <property type="protein sequence ID" value="THG36457.1"/>
    <property type="molecule type" value="Genomic_DNA"/>
</dbReference>
<comment type="caution">
    <text evidence="2">The sequence shown here is derived from an EMBL/GenBank/DDBJ whole genome shotgun (WGS) entry which is preliminary data.</text>
</comment>
<organism evidence="2 3">
    <name type="scientific">Adlercreutzia caecimuris</name>
    <dbReference type="NCBI Taxonomy" id="671266"/>
    <lineage>
        <taxon>Bacteria</taxon>
        <taxon>Bacillati</taxon>
        <taxon>Actinomycetota</taxon>
        <taxon>Coriobacteriia</taxon>
        <taxon>Eggerthellales</taxon>
        <taxon>Eggerthellaceae</taxon>
        <taxon>Adlercreutzia</taxon>
    </lineage>
</organism>
<proteinExistence type="predicted"/>
<keyword evidence="1" id="KW-0732">Signal</keyword>
<dbReference type="PROSITE" id="PS51257">
    <property type="entry name" value="PROKAR_LIPOPROTEIN"/>
    <property type="match status" value="1"/>
</dbReference>
<dbReference type="Proteomes" id="UP000308978">
    <property type="component" value="Unassembled WGS sequence"/>
</dbReference>
<sequence length="215" mass="23246">MKRNQGMWLTFVVGLALAMGLAGCADPSPLPTDGPYAEAVPRGEKAEILGPEEIDATAGAYLQAMANLMLGETSSEKATALERAEAAIPDSEFQRDLRVRIVAWRDQLAEMGLTYKSARSRVCADAQILGDDGRLYLCAREETGLLANGDEVEEGMASAHVFVYEKVGDTWTLVEDRQVEPTGLLPEDGCYERSFINEKGELQTITTLPSAASEA</sequence>